<dbReference type="GO" id="GO:0042393">
    <property type="term" value="F:histone binding"/>
    <property type="evidence" value="ECO:0007669"/>
    <property type="project" value="TreeGrafter"/>
</dbReference>
<accession>A0A915M559</accession>
<dbReference type="PANTHER" id="PTHR14296:SF16">
    <property type="entry name" value="REMODELING AND SPACING FACTOR 1"/>
    <property type="match status" value="1"/>
</dbReference>
<keyword evidence="3" id="KW-0862">Zinc</keyword>
<feature type="compositionally biased region" description="Polar residues" evidence="5">
    <location>
        <begin position="860"/>
        <end position="870"/>
    </location>
</feature>
<feature type="compositionally biased region" description="Acidic residues" evidence="5">
    <location>
        <begin position="692"/>
        <end position="705"/>
    </location>
</feature>
<dbReference type="Gene3D" id="3.30.40.10">
    <property type="entry name" value="Zinc/RING finger domain, C3HC4 (zinc finger)"/>
    <property type="match status" value="1"/>
</dbReference>
<dbReference type="AlphaFoldDB" id="A0A915M559"/>
<evidence type="ECO:0000313" key="7">
    <source>
        <dbReference type="Proteomes" id="UP000887561"/>
    </source>
</evidence>
<feature type="compositionally biased region" description="Basic residues" evidence="5">
    <location>
        <begin position="600"/>
        <end position="610"/>
    </location>
</feature>
<feature type="compositionally biased region" description="Acidic residues" evidence="5">
    <location>
        <begin position="553"/>
        <end position="566"/>
    </location>
</feature>
<dbReference type="CDD" id="cd15543">
    <property type="entry name" value="PHD_RSF1"/>
    <property type="match status" value="1"/>
</dbReference>
<keyword evidence="7" id="KW-1185">Reference proteome</keyword>
<dbReference type="InterPro" id="IPR028938">
    <property type="entry name" value="Rsf1-like"/>
</dbReference>
<feature type="compositionally biased region" description="Acidic residues" evidence="5">
    <location>
        <begin position="533"/>
        <end position="543"/>
    </location>
</feature>
<feature type="region of interest" description="Disordered" evidence="5">
    <location>
        <begin position="61"/>
        <end position="86"/>
    </location>
</feature>
<feature type="compositionally biased region" description="Acidic residues" evidence="5">
    <location>
        <begin position="69"/>
        <end position="83"/>
    </location>
</feature>
<feature type="compositionally biased region" description="Acidic residues" evidence="5">
    <location>
        <begin position="586"/>
        <end position="595"/>
    </location>
</feature>
<feature type="compositionally biased region" description="Basic and acidic residues" evidence="5">
    <location>
        <begin position="706"/>
        <end position="727"/>
    </location>
</feature>
<evidence type="ECO:0000256" key="5">
    <source>
        <dbReference type="SAM" id="MobiDB-lite"/>
    </source>
</evidence>
<evidence type="ECO:0000256" key="1">
    <source>
        <dbReference type="ARBA" id="ARBA00022723"/>
    </source>
</evidence>
<dbReference type="InterPro" id="IPR001965">
    <property type="entry name" value="Znf_PHD"/>
</dbReference>
<dbReference type="SUPFAM" id="SSF57903">
    <property type="entry name" value="FYVE/PHD zinc finger"/>
    <property type="match status" value="1"/>
</dbReference>
<sequence length="1133" mass="127315">LRIAPFGRDKVGLIYYLQIDCDLDLRVYTEEPEDEAGTSWALRARNETELIDLINSLKRPDFGKKSSEDQPDDDAEEMDEEQLLDSPKSIVKKASISSNISNHVNDTKEKTSTDIKQFKLDEAQRAKIIMQTKSEILWDCYRKQDLLNKRKLERDKQKKDHVSHTIVVEDVEIPSTSRNIVTDKEDIKNELNLGDNKEFDTPEQAISNGRASRIAALQRASIALGAANRKKLSAFAIDESSDDEDAEPDEEEKERKRATELSLCQHCKGVNRPDLLLLCDNCDDAWHTFCLRPQLWYVPDGNWFCPPCEHNSLINRLIYALLMLRDNKKIQDQQKKKEAAADRLKREMDFIGISLNNIIPSGIKKDDGHVNTSSTEDSDESGDGQYLQRKSKKRAMKIVTSKSRLQRRAMEQIEHLCPIVTVAEGRSRRAMKRVDYNFRSYDEQLQEAMHSIDPDAKLNDSEMSESEAGRGKDIQNTYIAGEQQKDIRDKSDDNEEESDVPARKRDAPARPPKGRVPKVNNKTVKKNKRLTDLDVDDVTESDTDEWHESSADNVEEDPEPSEDEYLPSERTRTNKGMWSRHKSDDEFINDDSDPDYVDKSRRRAGGKKKNRTETKSKNKRRNTETSTSDDDNDIQPSASDSDAPASNRTKNKRQKLNISSSDEEAKRLHKTTEAGRPLRRAAAKVGARLIEVDDEWENEDEEDDYVAEHETNTEDNKTGDRSDKNASVDKPILSGPSTSALENKIDLSSNDNDESSSKSSGDDGEENFSNKTSNVQRVQPSNVQPSPIMKVKKKLPPPRKASKSKKRAPAKIKKATRGRGRKQTTKLENSDCKPGFEKIDNSMQRKRSTSLAKESVVKVETNSKQQKIQELPIVSSNDNANIQKQQKSLPPQPRKIEIPLALTISEPSKEQKPEVTIPVKTLSNETVTVENEKSLKKNAPINLNINEQTIEKPPSNVEMSIKLKLEAFVKEKIQPKIEKTMPQVVSTSSRSAVSSSIAVQPPTLAPATRIVLQQRPMAHSTSFASFQNNTPPNVSGPQVAIMPTVLPPPMTVGLPQGCVPQFVPQPPATYFMQQGAPPQIIYQTLQPYGSVLPPHAAFPGHPMQVQQSHQAGGIVDQESLSHALAGAMNPEDL</sequence>
<feature type="compositionally biased region" description="Polar residues" evidence="5">
    <location>
        <begin position="769"/>
        <end position="785"/>
    </location>
</feature>
<dbReference type="Pfam" id="PF00628">
    <property type="entry name" value="PHD"/>
    <property type="match status" value="1"/>
</dbReference>
<dbReference type="WBParaSite" id="scaffold3194_cov316.g6182">
    <property type="protein sequence ID" value="scaffold3194_cov316.g6182"/>
    <property type="gene ID" value="scaffold3194_cov316.g6182"/>
</dbReference>
<keyword evidence="2 4" id="KW-0863">Zinc-finger</keyword>
<feature type="domain" description="PHD-type" evidence="6">
    <location>
        <begin position="261"/>
        <end position="311"/>
    </location>
</feature>
<evidence type="ECO:0000259" key="6">
    <source>
        <dbReference type="PROSITE" id="PS50016"/>
    </source>
</evidence>
<dbReference type="InterPro" id="IPR013083">
    <property type="entry name" value="Znf_RING/FYVE/PHD"/>
</dbReference>
<reference evidence="8" key="1">
    <citation type="submission" date="2022-11" db="UniProtKB">
        <authorList>
            <consortium name="WormBaseParasite"/>
        </authorList>
    </citation>
    <scope>IDENTIFICATION</scope>
</reference>
<feature type="compositionally biased region" description="Basic and acidic residues" evidence="5">
    <location>
        <begin position="663"/>
        <end position="673"/>
    </location>
</feature>
<feature type="compositionally biased region" description="Low complexity" evidence="5">
    <location>
        <begin position="636"/>
        <end position="646"/>
    </location>
</feature>
<evidence type="ECO:0000256" key="4">
    <source>
        <dbReference type="PROSITE-ProRule" id="PRU00146"/>
    </source>
</evidence>
<organism evidence="7 8">
    <name type="scientific">Meloidogyne javanica</name>
    <name type="common">Root-knot nematode worm</name>
    <dbReference type="NCBI Taxonomy" id="6303"/>
    <lineage>
        <taxon>Eukaryota</taxon>
        <taxon>Metazoa</taxon>
        <taxon>Ecdysozoa</taxon>
        <taxon>Nematoda</taxon>
        <taxon>Chromadorea</taxon>
        <taxon>Rhabditida</taxon>
        <taxon>Tylenchina</taxon>
        <taxon>Tylenchomorpha</taxon>
        <taxon>Tylenchoidea</taxon>
        <taxon>Meloidogynidae</taxon>
        <taxon>Meloidogyninae</taxon>
        <taxon>Meloidogyne</taxon>
        <taxon>Meloidogyne incognita group</taxon>
    </lineage>
</organism>
<name>A0A915M559_MELJA</name>
<proteinExistence type="predicted"/>
<protein>
    <submittedName>
        <fullName evidence="8">PHD-type domain-containing protein</fullName>
    </submittedName>
</protein>
<keyword evidence="1" id="KW-0479">Metal-binding</keyword>
<evidence type="ECO:0000313" key="8">
    <source>
        <dbReference type="WBParaSite" id="scaffold3194_cov316.g6182"/>
    </source>
</evidence>
<feature type="region of interest" description="Disordered" evidence="5">
    <location>
        <begin position="364"/>
        <end position="393"/>
    </location>
</feature>
<feature type="compositionally biased region" description="Basic residues" evidence="5">
    <location>
        <begin position="790"/>
        <end position="824"/>
    </location>
</feature>
<evidence type="ECO:0000256" key="2">
    <source>
        <dbReference type="ARBA" id="ARBA00022771"/>
    </source>
</evidence>
<feature type="compositionally biased region" description="Basic and acidic residues" evidence="5">
    <location>
        <begin position="828"/>
        <end position="840"/>
    </location>
</feature>
<dbReference type="SMART" id="SM00249">
    <property type="entry name" value="PHD"/>
    <property type="match status" value="1"/>
</dbReference>
<dbReference type="Proteomes" id="UP000887561">
    <property type="component" value="Unplaced"/>
</dbReference>
<feature type="region of interest" description="Disordered" evidence="5">
    <location>
        <begin position="452"/>
        <end position="870"/>
    </location>
</feature>
<dbReference type="GO" id="GO:0045892">
    <property type="term" value="P:negative regulation of DNA-templated transcription"/>
    <property type="evidence" value="ECO:0007669"/>
    <property type="project" value="TreeGrafter"/>
</dbReference>
<dbReference type="PROSITE" id="PS01359">
    <property type="entry name" value="ZF_PHD_1"/>
    <property type="match status" value="1"/>
</dbReference>
<evidence type="ECO:0000256" key="3">
    <source>
        <dbReference type="ARBA" id="ARBA00022833"/>
    </source>
</evidence>
<dbReference type="GO" id="GO:0008270">
    <property type="term" value="F:zinc ion binding"/>
    <property type="evidence" value="ECO:0007669"/>
    <property type="project" value="UniProtKB-KW"/>
</dbReference>
<dbReference type="GO" id="GO:0031213">
    <property type="term" value="C:RSF complex"/>
    <property type="evidence" value="ECO:0007669"/>
    <property type="project" value="InterPro"/>
</dbReference>
<dbReference type="PROSITE" id="PS50016">
    <property type="entry name" value="ZF_PHD_2"/>
    <property type="match status" value="1"/>
</dbReference>
<dbReference type="InterPro" id="IPR019786">
    <property type="entry name" value="Zinc_finger_PHD-type_CS"/>
</dbReference>
<dbReference type="InterPro" id="IPR011011">
    <property type="entry name" value="Znf_FYVE_PHD"/>
</dbReference>
<dbReference type="InterPro" id="IPR019787">
    <property type="entry name" value="Znf_PHD-finger"/>
</dbReference>
<dbReference type="PANTHER" id="PTHR14296">
    <property type="entry name" value="REMODELING AND SPACING FACTOR 1"/>
    <property type="match status" value="1"/>
</dbReference>